<dbReference type="EMBL" id="PEVD01000034">
    <property type="protein sequence ID" value="PIV01119.1"/>
    <property type="molecule type" value="Genomic_DNA"/>
</dbReference>
<keyword evidence="1" id="KW-0812">Transmembrane</keyword>
<reference evidence="3" key="1">
    <citation type="submission" date="2017-09" db="EMBL/GenBank/DDBJ databases">
        <title>Depth-based differentiation of microbial function through sediment-hosted aquifers and enrichment of novel symbionts in the deep terrestrial subsurface.</title>
        <authorList>
            <person name="Probst A.J."/>
            <person name="Ladd B."/>
            <person name="Jarett J.K."/>
            <person name="Geller-Mcgrath D.E."/>
            <person name="Sieber C.M.K."/>
            <person name="Emerson J.B."/>
            <person name="Anantharaman K."/>
            <person name="Thomas B.C."/>
            <person name="Malmstrom R."/>
            <person name="Stieglmeier M."/>
            <person name="Klingl A."/>
            <person name="Woyke T."/>
            <person name="Ryan C.M."/>
            <person name="Banfield J.F."/>
        </authorList>
    </citation>
    <scope>NUCLEOTIDE SEQUENCE [LARGE SCALE GENOMIC DNA]</scope>
</reference>
<organism evidence="2 3">
    <name type="scientific">Candidatus Shapirobacteria bacterium CG03_land_8_20_14_0_80_40_19</name>
    <dbReference type="NCBI Taxonomy" id="1974880"/>
    <lineage>
        <taxon>Bacteria</taxon>
        <taxon>Candidatus Shapironibacteriota</taxon>
    </lineage>
</organism>
<keyword evidence="1" id="KW-1133">Transmembrane helix</keyword>
<gene>
    <name evidence="2" type="ORF">COS55_02425</name>
</gene>
<evidence type="ECO:0000313" key="3">
    <source>
        <dbReference type="Proteomes" id="UP000230399"/>
    </source>
</evidence>
<feature type="transmembrane region" description="Helical" evidence="1">
    <location>
        <begin position="47"/>
        <end position="64"/>
    </location>
</feature>
<proteinExistence type="predicted"/>
<dbReference type="Proteomes" id="UP000230399">
    <property type="component" value="Unassembled WGS sequence"/>
</dbReference>
<sequence length="65" mass="7402">MRILIAQITPAVDFDKLKQELTTTYVPSIKPEFLGGASNVYPILSDVLKYIYVFAGLLLLFYLIY</sequence>
<comment type="caution">
    <text evidence="2">The sequence shown here is derived from an EMBL/GenBank/DDBJ whole genome shotgun (WGS) entry which is preliminary data.</text>
</comment>
<evidence type="ECO:0000256" key="1">
    <source>
        <dbReference type="SAM" id="Phobius"/>
    </source>
</evidence>
<accession>A0A2M7BDE8</accession>
<protein>
    <submittedName>
        <fullName evidence="2">Uncharacterized protein</fullName>
    </submittedName>
</protein>
<name>A0A2M7BDE8_9BACT</name>
<evidence type="ECO:0000313" key="2">
    <source>
        <dbReference type="EMBL" id="PIV01119.1"/>
    </source>
</evidence>
<keyword evidence="1" id="KW-0472">Membrane</keyword>
<feature type="non-terminal residue" evidence="2">
    <location>
        <position position="65"/>
    </location>
</feature>
<dbReference type="AlphaFoldDB" id="A0A2M7BDE8"/>